<evidence type="ECO:0000313" key="2">
    <source>
        <dbReference type="EMBL" id="KAK4110441.1"/>
    </source>
</evidence>
<dbReference type="Proteomes" id="UP001302812">
    <property type="component" value="Unassembled WGS sequence"/>
</dbReference>
<reference evidence="2" key="2">
    <citation type="submission" date="2023-05" db="EMBL/GenBank/DDBJ databases">
        <authorList>
            <consortium name="Lawrence Berkeley National Laboratory"/>
            <person name="Steindorff A."/>
            <person name="Hensen N."/>
            <person name="Bonometti L."/>
            <person name="Westerberg I."/>
            <person name="Brannstrom I.O."/>
            <person name="Guillou S."/>
            <person name="Cros-Aarteil S."/>
            <person name="Calhoun S."/>
            <person name="Haridas S."/>
            <person name="Kuo A."/>
            <person name="Mondo S."/>
            <person name="Pangilinan J."/>
            <person name="Riley R."/>
            <person name="Labutti K."/>
            <person name="Andreopoulos B."/>
            <person name="Lipzen A."/>
            <person name="Chen C."/>
            <person name="Yanf M."/>
            <person name="Daum C."/>
            <person name="Ng V."/>
            <person name="Clum A."/>
            <person name="Ohm R."/>
            <person name="Martin F."/>
            <person name="Silar P."/>
            <person name="Natvig D."/>
            <person name="Lalanne C."/>
            <person name="Gautier V."/>
            <person name="Ament-Velasquez S.L."/>
            <person name="Kruys A."/>
            <person name="Hutchinson M.I."/>
            <person name="Powell A.J."/>
            <person name="Barry K."/>
            <person name="Miller A.N."/>
            <person name="Grigoriev I.V."/>
            <person name="Debuchy R."/>
            <person name="Gladieux P."/>
            <person name="Thoren M.H."/>
            <person name="Johannesson H."/>
        </authorList>
    </citation>
    <scope>NUCLEOTIDE SEQUENCE</scope>
    <source>
        <strain evidence="2">CBS 508.74</strain>
    </source>
</reference>
<name>A0AAN6TAJ9_9PEZI</name>
<feature type="region of interest" description="Disordered" evidence="1">
    <location>
        <begin position="122"/>
        <end position="158"/>
    </location>
</feature>
<dbReference type="RefSeq" id="XP_064668011.1">
    <property type="nucleotide sequence ID" value="XM_064813754.1"/>
</dbReference>
<feature type="compositionally biased region" description="Polar residues" evidence="1">
    <location>
        <begin position="122"/>
        <end position="136"/>
    </location>
</feature>
<feature type="region of interest" description="Disordered" evidence="1">
    <location>
        <begin position="207"/>
        <end position="256"/>
    </location>
</feature>
<feature type="region of interest" description="Disordered" evidence="1">
    <location>
        <begin position="1"/>
        <end position="72"/>
    </location>
</feature>
<feature type="region of interest" description="Disordered" evidence="1">
    <location>
        <begin position="79"/>
        <end position="98"/>
    </location>
</feature>
<dbReference type="AlphaFoldDB" id="A0AAN6TAJ9"/>
<evidence type="ECO:0000256" key="1">
    <source>
        <dbReference type="SAM" id="MobiDB-lite"/>
    </source>
</evidence>
<feature type="region of interest" description="Disordered" evidence="1">
    <location>
        <begin position="594"/>
        <end position="627"/>
    </location>
</feature>
<feature type="region of interest" description="Disordered" evidence="1">
    <location>
        <begin position="344"/>
        <end position="387"/>
    </location>
</feature>
<dbReference type="GeneID" id="89937879"/>
<feature type="region of interest" description="Disordered" evidence="1">
    <location>
        <begin position="406"/>
        <end position="430"/>
    </location>
</feature>
<evidence type="ECO:0000313" key="3">
    <source>
        <dbReference type="Proteomes" id="UP001302812"/>
    </source>
</evidence>
<evidence type="ECO:0008006" key="4">
    <source>
        <dbReference type="Google" id="ProtNLM"/>
    </source>
</evidence>
<gene>
    <name evidence="2" type="ORF">N656DRAFT_770123</name>
</gene>
<organism evidence="2 3">
    <name type="scientific">Canariomyces notabilis</name>
    <dbReference type="NCBI Taxonomy" id="2074819"/>
    <lineage>
        <taxon>Eukaryota</taxon>
        <taxon>Fungi</taxon>
        <taxon>Dikarya</taxon>
        <taxon>Ascomycota</taxon>
        <taxon>Pezizomycotina</taxon>
        <taxon>Sordariomycetes</taxon>
        <taxon>Sordariomycetidae</taxon>
        <taxon>Sordariales</taxon>
        <taxon>Chaetomiaceae</taxon>
        <taxon>Canariomyces</taxon>
    </lineage>
</organism>
<feature type="compositionally biased region" description="Polar residues" evidence="1">
    <location>
        <begin position="82"/>
        <end position="98"/>
    </location>
</feature>
<reference evidence="2" key="1">
    <citation type="journal article" date="2023" name="Mol. Phylogenet. Evol.">
        <title>Genome-scale phylogeny and comparative genomics of the fungal order Sordariales.</title>
        <authorList>
            <person name="Hensen N."/>
            <person name="Bonometti L."/>
            <person name="Westerberg I."/>
            <person name="Brannstrom I.O."/>
            <person name="Guillou S."/>
            <person name="Cros-Aarteil S."/>
            <person name="Calhoun S."/>
            <person name="Haridas S."/>
            <person name="Kuo A."/>
            <person name="Mondo S."/>
            <person name="Pangilinan J."/>
            <person name="Riley R."/>
            <person name="LaButti K."/>
            <person name="Andreopoulos B."/>
            <person name="Lipzen A."/>
            <person name="Chen C."/>
            <person name="Yan M."/>
            <person name="Daum C."/>
            <person name="Ng V."/>
            <person name="Clum A."/>
            <person name="Steindorff A."/>
            <person name="Ohm R.A."/>
            <person name="Martin F."/>
            <person name="Silar P."/>
            <person name="Natvig D.O."/>
            <person name="Lalanne C."/>
            <person name="Gautier V."/>
            <person name="Ament-Velasquez S.L."/>
            <person name="Kruys A."/>
            <person name="Hutchinson M.I."/>
            <person name="Powell A.J."/>
            <person name="Barry K."/>
            <person name="Miller A.N."/>
            <person name="Grigoriev I.V."/>
            <person name="Debuchy R."/>
            <person name="Gladieux P."/>
            <person name="Hiltunen Thoren M."/>
            <person name="Johannesson H."/>
        </authorList>
    </citation>
    <scope>NUCLEOTIDE SEQUENCE</scope>
    <source>
        <strain evidence="2">CBS 508.74</strain>
    </source>
</reference>
<feature type="compositionally biased region" description="Polar residues" evidence="1">
    <location>
        <begin position="371"/>
        <end position="384"/>
    </location>
</feature>
<feature type="compositionally biased region" description="Low complexity" evidence="1">
    <location>
        <begin position="344"/>
        <end position="365"/>
    </location>
</feature>
<dbReference type="EMBL" id="MU853350">
    <property type="protein sequence ID" value="KAK4110441.1"/>
    <property type="molecule type" value="Genomic_DNA"/>
</dbReference>
<feature type="compositionally biased region" description="Low complexity" evidence="1">
    <location>
        <begin position="31"/>
        <end position="43"/>
    </location>
</feature>
<proteinExistence type="predicted"/>
<keyword evidence="3" id="KW-1185">Reference proteome</keyword>
<comment type="caution">
    <text evidence="2">The sequence shown here is derived from an EMBL/GenBank/DDBJ whole genome shotgun (WGS) entry which is preliminary data.</text>
</comment>
<sequence length="706" mass="74433">MSAPTLAGGLSLFPNTSNTPRPPSRSRGAATPQEGPSPSTETTPPRPGRQVPARRNSSATREGRQRAVSNNPWQHALDARQHQLSAESTAGPSTTADPVIETTTPQPVADVPQRCETAFSEAQTLVRSPSQRSRSSIAKPPLAYVPGESSSSVPPGTAISEPPALRSIFPRYNPQLPLDRQEYYPTQASPTHIPQAAISRPLYSPRSAAANVASPSDSRSPHGGGNAQVLSPALTANSSSRWPGLGHRHPEPAAIPPVSTTEELRTLWKVTNGWRASSLEARNYCLKLTAAPDAPTYTLSSASNQPFYCLRIDPTSASALVSLSRYDPNKPFKPNTSSAVFASSSAAADPSSSPSLRASSSSSSSRRSEHQLQNVAHNPSTTSSKHQKYWQEVLATTLEPSALSIRRHQPQPQPPPQSPSEAPGENPNDGLVAALWPAAAARLVADRSNDATTVALAQAESARLVWDADTGNHYLVHPALAVPFCVTCERHPAFSRTEYALEHLESPQHLARLTLTQGQQGGWLEVDTNVARQVPDAVYLVDVAVAALLIVAHLDGHINGGGGAGGGFMGGGGVEVFEPPPVVPAAGDGSLFGLGRGSEDGGRGSRLSRASRASRREAKRGKGGTVKKKKRMEQFEIDLESQSSGFAGKMGGGQAGEKDKIPGVARALIGLLTVTLKCFVWCATLAFRALMAILSGLARCCGAGKL</sequence>
<accession>A0AAN6TAJ9</accession>
<protein>
    <recommendedName>
        <fullName evidence="4">Acetylserotonin methytransferase-like protein</fullName>
    </recommendedName>
</protein>
<feature type="compositionally biased region" description="Basic residues" evidence="1">
    <location>
        <begin position="617"/>
        <end position="627"/>
    </location>
</feature>